<dbReference type="EMBL" id="BGZL01000002">
    <property type="protein sequence ID" value="GBP99143.1"/>
    <property type="molecule type" value="Genomic_DNA"/>
</dbReference>
<dbReference type="GO" id="GO:0004357">
    <property type="term" value="F:glutamate-cysteine ligase activity"/>
    <property type="evidence" value="ECO:0007669"/>
    <property type="project" value="UniProtKB-EC"/>
</dbReference>
<evidence type="ECO:0000313" key="2">
    <source>
        <dbReference type="EMBL" id="AWK09357.1"/>
    </source>
</evidence>
<dbReference type="PANTHER" id="PTHR36510">
    <property type="entry name" value="GLUTAMATE--CYSTEINE LIGASE 2-RELATED"/>
    <property type="match status" value="1"/>
</dbReference>
<evidence type="ECO:0000313" key="3">
    <source>
        <dbReference type="EMBL" id="GBP99143.1"/>
    </source>
</evidence>
<proteinExistence type="predicted"/>
<dbReference type="KEGG" id="sspo:DDQ41_10955"/>
<dbReference type="InterPro" id="IPR016602">
    <property type="entry name" value="UCP012666"/>
</dbReference>
<dbReference type="InterPro" id="IPR006336">
    <property type="entry name" value="GCS2"/>
</dbReference>
<accession>A0A2S1YZ08</accession>
<dbReference type="RefSeq" id="WP_109294333.1">
    <property type="nucleotide sequence ID" value="NZ_BGZL01000002.1"/>
</dbReference>
<dbReference type="PIRSF" id="PIRSF012666">
    <property type="entry name" value="UCP012666"/>
    <property type="match status" value="1"/>
</dbReference>
<name>A0A2S1YZ08_9ACTN</name>
<evidence type="ECO:0000256" key="1">
    <source>
        <dbReference type="ARBA" id="ARBA00048819"/>
    </source>
</evidence>
<evidence type="ECO:0000313" key="5">
    <source>
        <dbReference type="Proteomes" id="UP000265354"/>
    </source>
</evidence>
<reference evidence="2 4" key="1">
    <citation type="submission" date="2018-05" db="EMBL/GenBank/DDBJ databases">
        <title>Complete genome sequence of the Type Strain of Streptomyces spongiicola HNM0071, the producer of staurosporine.</title>
        <authorList>
            <person name="Zhou S."/>
            <person name="Huang X."/>
        </authorList>
    </citation>
    <scope>NUCLEOTIDE SEQUENCE [LARGE SCALE GENOMIC DNA]</scope>
    <source>
        <strain evidence="2 4">HNM0071</strain>
    </source>
</reference>
<keyword evidence="3" id="KW-0436">Ligase</keyword>
<dbReference type="Pfam" id="PF04107">
    <property type="entry name" value="GCS2"/>
    <property type="match status" value="1"/>
</dbReference>
<evidence type="ECO:0000313" key="4">
    <source>
        <dbReference type="Proteomes" id="UP000245051"/>
    </source>
</evidence>
<dbReference type="Gene3D" id="3.30.590.20">
    <property type="match status" value="1"/>
</dbReference>
<dbReference type="AlphaFoldDB" id="A0A2S1YZ08"/>
<dbReference type="InterPro" id="IPR014746">
    <property type="entry name" value="Gln_synth/guanido_kin_cat_dom"/>
</dbReference>
<protein>
    <submittedName>
        <fullName evidence="3">Glutamate--cysteine ligase</fullName>
    </submittedName>
</protein>
<sequence>MGEKIVAGGFDLSDRQRYRRKLQQCLAGLGRLLAEKRFDRPRNLVGLEIELNLAGSDGQPRMMNAEVLDRIASRDFQTELGMFNLEVNIAPHRLGGRVLDQLAEELRTGLGYAHRKAAEVDAGIVMIGILPTLEAGDLVSANLSDVDRYVLLNDQIVAARGEDFTLDIAGVEQLSCTSSSIAPEAACTSVQLHLQVTPGRFARVWNAAQAVAAVQIAVGANSPFLFGKELWRESRPPLFQQATDTRPPELQAQGVRPRTWFGERWVDSAYELFEENLRYFPALLPICDDEEPLRVLDDGGVPRLQELVLHNGTVYRWNRPVYGLADGVPHLRVENRVLPAGPTVTDVVANAAFYYGLVRALAEEPRPLWTRMPFETAAANFENACRYGIEAELDWPRPGRGGGLTRVPAVKLVRDELLPLAAAGLESWNVEPADRDFYLGVIEGRCRRRVNGASWQVDAFHRALDSGLDRRAALAALTRRYSVLMHADEPVHTWPPGPGD</sequence>
<dbReference type="OrthoDB" id="240589at2"/>
<dbReference type="PANTHER" id="PTHR36510:SF3">
    <property type="entry name" value="CONSERVED PROTEIN"/>
    <property type="match status" value="1"/>
</dbReference>
<dbReference type="Proteomes" id="UP000245051">
    <property type="component" value="Chromosome"/>
</dbReference>
<dbReference type="InterPro" id="IPR050141">
    <property type="entry name" value="GCL_type2/YbdK_subfam"/>
</dbReference>
<reference evidence="3 5" key="2">
    <citation type="submission" date="2018-07" db="EMBL/GenBank/DDBJ databases">
        <title>Whole Genome Shotgun Sequence of Streptomyces spongiicola strain 531S.</title>
        <authorList>
            <person name="Dohra H."/>
            <person name="Kodani S."/>
        </authorList>
    </citation>
    <scope>NUCLEOTIDE SEQUENCE [LARGE SCALE GENOMIC DNA]</scope>
    <source>
        <strain evidence="3 5">531S</strain>
    </source>
</reference>
<gene>
    <name evidence="2" type="ORF">DDQ41_10955</name>
    <name evidence="3" type="ORF">SSP531S_05380</name>
</gene>
<dbReference type="EMBL" id="CP029254">
    <property type="protein sequence ID" value="AWK09357.1"/>
    <property type="molecule type" value="Genomic_DNA"/>
</dbReference>
<keyword evidence="4" id="KW-1185">Reference proteome</keyword>
<dbReference type="Proteomes" id="UP000265354">
    <property type="component" value="Unassembled WGS sequence"/>
</dbReference>
<organism evidence="3 5">
    <name type="scientific">Streptomyces spongiicola</name>
    <dbReference type="NCBI Taxonomy" id="1690221"/>
    <lineage>
        <taxon>Bacteria</taxon>
        <taxon>Bacillati</taxon>
        <taxon>Actinomycetota</taxon>
        <taxon>Actinomycetes</taxon>
        <taxon>Kitasatosporales</taxon>
        <taxon>Streptomycetaceae</taxon>
        <taxon>Streptomyces</taxon>
    </lineage>
</organism>
<comment type="catalytic activity">
    <reaction evidence="1">
        <text>L-cysteine + L-glutamate + ATP = gamma-L-glutamyl-L-cysteine + ADP + phosphate + H(+)</text>
        <dbReference type="Rhea" id="RHEA:13285"/>
        <dbReference type="ChEBI" id="CHEBI:15378"/>
        <dbReference type="ChEBI" id="CHEBI:29985"/>
        <dbReference type="ChEBI" id="CHEBI:30616"/>
        <dbReference type="ChEBI" id="CHEBI:35235"/>
        <dbReference type="ChEBI" id="CHEBI:43474"/>
        <dbReference type="ChEBI" id="CHEBI:58173"/>
        <dbReference type="ChEBI" id="CHEBI:456216"/>
        <dbReference type="EC" id="6.3.2.2"/>
    </reaction>
</comment>
<dbReference type="SUPFAM" id="SSF55931">
    <property type="entry name" value="Glutamine synthetase/guanido kinase"/>
    <property type="match status" value="1"/>
</dbReference>
<dbReference type="GO" id="GO:0042398">
    <property type="term" value="P:modified amino acid biosynthetic process"/>
    <property type="evidence" value="ECO:0007669"/>
    <property type="project" value="InterPro"/>
</dbReference>